<dbReference type="EC" id="2.1.1.197" evidence="3 8"/>
<evidence type="ECO:0000256" key="4">
    <source>
        <dbReference type="ARBA" id="ARBA00022603"/>
    </source>
</evidence>
<dbReference type="Proteomes" id="UP000680020">
    <property type="component" value="Unassembled WGS sequence"/>
</dbReference>
<evidence type="ECO:0000256" key="5">
    <source>
        <dbReference type="ARBA" id="ARBA00022679"/>
    </source>
</evidence>
<dbReference type="GO" id="GO:0102130">
    <property type="term" value="F:malonyl-CoA methyltransferase activity"/>
    <property type="evidence" value="ECO:0007669"/>
    <property type="project" value="UniProtKB-EC"/>
</dbReference>
<evidence type="ECO:0000256" key="1">
    <source>
        <dbReference type="ARBA" id="ARBA00000852"/>
    </source>
</evidence>
<comment type="catalytic activity">
    <reaction evidence="1 8">
        <text>malonyl-[ACP] + S-adenosyl-L-methionine = malonyl-[ACP] methyl ester + S-adenosyl-L-homocysteine</text>
        <dbReference type="Rhea" id="RHEA:17105"/>
        <dbReference type="Rhea" id="RHEA-COMP:9623"/>
        <dbReference type="Rhea" id="RHEA-COMP:9954"/>
        <dbReference type="ChEBI" id="CHEBI:57856"/>
        <dbReference type="ChEBI" id="CHEBI:59789"/>
        <dbReference type="ChEBI" id="CHEBI:78449"/>
        <dbReference type="ChEBI" id="CHEBI:78845"/>
        <dbReference type="EC" id="2.1.1.197"/>
    </reaction>
</comment>
<dbReference type="CDD" id="cd02440">
    <property type="entry name" value="AdoMet_MTases"/>
    <property type="match status" value="1"/>
</dbReference>
<organism evidence="10 11">
    <name type="scientific">Wohlfahrtiimonas chitiniclastica</name>
    <dbReference type="NCBI Taxonomy" id="400946"/>
    <lineage>
        <taxon>Bacteria</taxon>
        <taxon>Pseudomonadati</taxon>
        <taxon>Pseudomonadota</taxon>
        <taxon>Gammaproteobacteria</taxon>
        <taxon>Cardiobacteriales</taxon>
        <taxon>Ignatzschineriaceae</taxon>
        <taxon>Wohlfahrtiimonas</taxon>
    </lineage>
</organism>
<evidence type="ECO:0000313" key="10">
    <source>
        <dbReference type="EMBL" id="MBS7823768.1"/>
    </source>
</evidence>
<sequence length="255" mass="27308">MRLADKSQVATAFGRAAHSYDTAATVQKTVADALMAQLTAQVPLDQACVLDAGCGTGYISHALKIRGAAHVTALDLSDAMLTQAMLKASAHDYVQGDIESLPLPSDAFDAVISSLAVQWCHDLPRALSELVRVLKPGGRLYVATLADPTLHELKQAWQAVDDAQHVVDFLPVANIESAAEGLGRTVRCHHYCEILTFSGIFPLLKSLQGIGATAIDRTHKGLMGKAQLQTLARAYPQHATGLPLSYYVTEIVIIK</sequence>
<dbReference type="SUPFAM" id="SSF53335">
    <property type="entry name" value="S-adenosyl-L-methionine-dependent methyltransferases"/>
    <property type="match status" value="1"/>
</dbReference>
<comment type="pathway">
    <text evidence="2 8">Cofactor biosynthesis; biotin biosynthesis.</text>
</comment>
<keyword evidence="6 8" id="KW-0949">S-adenosyl-L-methionine</keyword>
<dbReference type="GO" id="GO:0009102">
    <property type="term" value="P:biotin biosynthetic process"/>
    <property type="evidence" value="ECO:0007669"/>
    <property type="project" value="UniProtKB-UniRule"/>
</dbReference>
<gene>
    <name evidence="8 10" type="primary">bioC</name>
    <name evidence="10" type="ORF">J7561_00960</name>
</gene>
<dbReference type="InterPro" id="IPR011814">
    <property type="entry name" value="BioC"/>
</dbReference>
<dbReference type="AlphaFoldDB" id="A0AB35BUV2"/>
<dbReference type="HAMAP" id="MF_00835">
    <property type="entry name" value="BioC"/>
    <property type="match status" value="1"/>
</dbReference>
<evidence type="ECO:0000256" key="2">
    <source>
        <dbReference type="ARBA" id="ARBA00004746"/>
    </source>
</evidence>
<dbReference type="PANTHER" id="PTHR43464:SF94">
    <property type="entry name" value="MALONYL-[ACYL-CARRIER PROTEIN] O-METHYLTRANSFERASE"/>
    <property type="match status" value="1"/>
</dbReference>
<evidence type="ECO:0000313" key="11">
    <source>
        <dbReference type="Proteomes" id="UP000680020"/>
    </source>
</evidence>
<evidence type="ECO:0000256" key="8">
    <source>
        <dbReference type="HAMAP-Rule" id="MF_00835"/>
    </source>
</evidence>
<reference evidence="10" key="1">
    <citation type="submission" date="2021-03" db="EMBL/GenBank/DDBJ databases">
        <title>Identification and antibiotic profiling of Wohlfahrtiimonas chitiniclastica, an underestimated human pathogen.</title>
        <authorList>
            <person name="Kopf A."/>
            <person name="Bunk B."/>
            <person name="Coldewey S."/>
            <person name="Gunzer F."/>
            <person name="Riedel T."/>
            <person name="Schroettner P."/>
        </authorList>
    </citation>
    <scope>NUCLEOTIDE SEQUENCE</scope>
    <source>
        <strain evidence="10">DSM 100917</strain>
    </source>
</reference>
<dbReference type="GO" id="GO:0032259">
    <property type="term" value="P:methylation"/>
    <property type="evidence" value="ECO:0007669"/>
    <property type="project" value="UniProtKB-KW"/>
</dbReference>
<dbReference type="GO" id="GO:0010340">
    <property type="term" value="F:carboxyl-O-methyltransferase activity"/>
    <property type="evidence" value="ECO:0007669"/>
    <property type="project" value="UniProtKB-UniRule"/>
</dbReference>
<dbReference type="RefSeq" id="WP_213403271.1">
    <property type="nucleotide sequence ID" value="NZ_JAGIBT010000001.1"/>
</dbReference>
<proteinExistence type="inferred from homology"/>
<dbReference type="EMBL" id="JAGIBU010000001">
    <property type="protein sequence ID" value="MBS7823768.1"/>
    <property type="molecule type" value="Genomic_DNA"/>
</dbReference>
<dbReference type="PANTHER" id="PTHR43464">
    <property type="entry name" value="METHYLTRANSFERASE"/>
    <property type="match status" value="1"/>
</dbReference>
<keyword evidence="4 8" id="KW-0489">Methyltransferase</keyword>
<keyword evidence="7 8" id="KW-0093">Biotin biosynthesis</keyword>
<comment type="similarity">
    <text evidence="8">Belongs to the methyltransferase superfamily.</text>
</comment>
<dbReference type="InterPro" id="IPR013216">
    <property type="entry name" value="Methyltransf_11"/>
</dbReference>
<keyword evidence="5 8" id="KW-0808">Transferase</keyword>
<comment type="caution">
    <text evidence="10">The sequence shown here is derived from an EMBL/GenBank/DDBJ whole genome shotgun (WGS) entry which is preliminary data.</text>
</comment>
<dbReference type="Gene3D" id="3.40.50.150">
    <property type="entry name" value="Vaccinia Virus protein VP39"/>
    <property type="match status" value="1"/>
</dbReference>
<accession>A0AB35BUV2</accession>
<dbReference type="Pfam" id="PF08241">
    <property type="entry name" value="Methyltransf_11"/>
    <property type="match status" value="1"/>
</dbReference>
<evidence type="ECO:0000256" key="6">
    <source>
        <dbReference type="ARBA" id="ARBA00022691"/>
    </source>
</evidence>
<dbReference type="GO" id="GO:0008757">
    <property type="term" value="F:S-adenosylmethionine-dependent methyltransferase activity"/>
    <property type="evidence" value="ECO:0007669"/>
    <property type="project" value="InterPro"/>
</dbReference>
<protein>
    <recommendedName>
        <fullName evidence="3 8">Malonyl-[acyl-carrier protein] O-methyltransferase</fullName>
        <shortName evidence="8">Malonyl-ACP O-methyltransferase</shortName>
        <ecNumber evidence="3 8">2.1.1.197</ecNumber>
    </recommendedName>
    <alternativeName>
        <fullName evidence="8">Biotin synthesis protein BioC</fullName>
    </alternativeName>
</protein>
<dbReference type="NCBIfam" id="TIGR02072">
    <property type="entry name" value="BioC"/>
    <property type="match status" value="1"/>
</dbReference>
<dbReference type="InterPro" id="IPR029063">
    <property type="entry name" value="SAM-dependent_MTases_sf"/>
</dbReference>
<feature type="domain" description="Methyltransferase type 11" evidence="9">
    <location>
        <begin position="50"/>
        <end position="142"/>
    </location>
</feature>
<evidence type="ECO:0000256" key="7">
    <source>
        <dbReference type="ARBA" id="ARBA00022756"/>
    </source>
</evidence>
<evidence type="ECO:0000259" key="9">
    <source>
        <dbReference type="Pfam" id="PF08241"/>
    </source>
</evidence>
<comment type="function">
    <text evidence="8">Converts the free carboxyl group of a malonyl-thioester to its methyl ester by transfer of a methyl group from S-adenosyl-L-methionine (SAM). It allows to synthesize pimeloyl-ACP via the fatty acid synthetic pathway.</text>
</comment>
<name>A0AB35BUV2_9GAMM</name>
<evidence type="ECO:0000256" key="3">
    <source>
        <dbReference type="ARBA" id="ARBA00012327"/>
    </source>
</evidence>